<proteinExistence type="predicted"/>
<dbReference type="PIRSF" id="PIRSF015736">
    <property type="entry name" value="MI"/>
    <property type="match status" value="1"/>
</dbReference>
<evidence type="ECO:0000313" key="1">
    <source>
        <dbReference type="EMBL" id="RAI56918.1"/>
    </source>
</evidence>
<reference evidence="2" key="1">
    <citation type="submission" date="2018-06" db="EMBL/GenBank/DDBJ databases">
        <authorList>
            <person name="Khan S.A."/>
        </authorList>
    </citation>
    <scope>NUCLEOTIDE SEQUENCE [LARGE SCALE GENOMIC DNA]</scope>
    <source>
        <strain evidence="2">DB-1506</strain>
    </source>
</reference>
<gene>
    <name evidence="1" type="ORF">DOO78_21410</name>
</gene>
<evidence type="ECO:0000313" key="2">
    <source>
        <dbReference type="Proteomes" id="UP000249065"/>
    </source>
</evidence>
<dbReference type="AlphaFoldDB" id="A0A327M9V3"/>
<protein>
    <recommendedName>
        <fullName evidence="3">Arylmalonate decarboxylase</fullName>
    </recommendedName>
</protein>
<dbReference type="InterPro" id="IPR053714">
    <property type="entry name" value="Iso_Racemase_Enz_sf"/>
</dbReference>
<dbReference type="InterPro" id="IPR026286">
    <property type="entry name" value="MaiA/AMDase"/>
</dbReference>
<comment type="caution">
    <text evidence="1">The sequence shown here is derived from an EMBL/GenBank/DDBJ whole genome shotgun (WGS) entry which is preliminary data.</text>
</comment>
<dbReference type="OrthoDB" id="9816064at2"/>
<organism evidence="1 2">
    <name type="scientific">Roseicella frigidaeris</name>
    <dbReference type="NCBI Taxonomy" id="2230885"/>
    <lineage>
        <taxon>Bacteria</taxon>
        <taxon>Pseudomonadati</taxon>
        <taxon>Pseudomonadota</taxon>
        <taxon>Alphaproteobacteria</taxon>
        <taxon>Acetobacterales</taxon>
        <taxon>Roseomonadaceae</taxon>
        <taxon>Roseicella</taxon>
    </lineage>
</organism>
<dbReference type="PANTHER" id="PTHR40267">
    <property type="entry name" value="BLR3294 PROTEIN"/>
    <property type="match status" value="1"/>
</dbReference>
<dbReference type="EMBL" id="QLIX01000023">
    <property type="protein sequence ID" value="RAI56918.1"/>
    <property type="molecule type" value="Genomic_DNA"/>
</dbReference>
<dbReference type="Pfam" id="PF17645">
    <property type="entry name" value="Amdase"/>
    <property type="match status" value="1"/>
</dbReference>
<dbReference type="PANTHER" id="PTHR40267:SF1">
    <property type="entry name" value="BLR3294 PROTEIN"/>
    <property type="match status" value="1"/>
</dbReference>
<accession>A0A327M9V3</accession>
<dbReference type="Gene3D" id="3.40.50.12500">
    <property type="match status" value="1"/>
</dbReference>
<keyword evidence="2" id="KW-1185">Reference proteome</keyword>
<evidence type="ECO:0008006" key="3">
    <source>
        <dbReference type="Google" id="ProtNLM"/>
    </source>
</evidence>
<sequence length="244" mass="25215">MSQDARIDYGDAARLGLIMPSGNSIAEPELRAMLPEGVGMLVTRLPLRGSGAAELEAMLAALEAAARLLGDAEPDLIGFHCTAVSTFAPERAAGIRQRIEAATGRPACSTADGILAALAALGARRVLLATPYIAEVHAREVAWLGSQGIAVTGGSHLGIDRNTEMARLPPAAILDQLRAAARQAPGAEACFISCTAIRSGGLIAAIEAELGLPVVTSNQAMAWHALRRLGIAARRPGFGRLMAA</sequence>
<dbReference type="Proteomes" id="UP000249065">
    <property type="component" value="Unassembled WGS sequence"/>
</dbReference>
<dbReference type="RefSeq" id="WP_111471919.1">
    <property type="nucleotide sequence ID" value="NZ_QLIX01000023.1"/>
</dbReference>
<name>A0A327M9V3_9PROT</name>